<evidence type="ECO:0000256" key="4">
    <source>
        <dbReference type="ARBA" id="ARBA00023125"/>
    </source>
</evidence>
<evidence type="ECO:0000256" key="2">
    <source>
        <dbReference type="ARBA" id="ARBA00007815"/>
    </source>
</evidence>
<dbReference type="Pfam" id="PF08784">
    <property type="entry name" value="RPA_C"/>
    <property type="match status" value="1"/>
</dbReference>
<keyword evidence="5" id="KW-0539">Nucleus</keyword>
<feature type="region of interest" description="Disordered" evidence="6">
    <location>
        <begin position="14"/>
        <end position="39"/>
    </location>
</feature>
<dbReference type="GO" id="GO:0035861">
    <property type="term" value="C:site of double-strand break"/>
    <property type="evidence" value="ECO:0007669"/>
    <property type="project" value="TreeGrafter"/>
</dbReference>
<dbReference type="AlphaFoldDB" id="A0A9P4Q1Y2"/>
<evidence type="ECO:0000259" key="7">
    <source>
        <dbReference type="Pfam" id="PF01336"/>
    </source>
</evidence>
<dbReference type="InterPro" id="IPR012340">
    <property type="entry name" value="NA-bd_OB-fold"/>
</dbReference>
<dbReference type="InterPro" id="IPR036390">
    <property type="entry name" value="WH_DNA-bd_sf"/>
</dbReference>
<accession>A0A9P4Q1Y2</accession>
<evidence type="ECO:0000313" key="10">
    <source>
        <dbReference type="Proteomes" id="UP000799441"/>
    </source>
</evidence>
<dbReference type="Gene3D" id="1.10.10.10">
    <property type="entry name" value="Winged helix-like DNA-binding domain superfamily/Winged helix DNA-binding domain"/>
    <property type="match status" value="1"/>
</dbReference>
<feature type="domain" description="Replication protein A C-terminal" evidence="8">
    <location>
        <begin position="166"/>
        <end position="266"/>
    </location>
</feature>
<comment type="caution">
    <text evidence="9">The sequence shown here is derived from an EMBL/GenBank/DDBJ whole genome shotgun (WGS) entry which is preliminary data.</text>
</comment>
<evidence type="ECO:0000256" key="3">
    <source>
        <dbReference type="ARBA" id="ARBA00022705"/>
    </source>
</evidence>
<evidence type="ECO:0000256" key="6">
    <source>
        <dbReference type="SAM" id="MobiDB-lite"/>
    </source>
</evidence>
<dbReference type="Proteomes" id="UP000799441">
    <property type="component" value="Unassembled WGS sequence"/>
</dbReference>
<dbReference type="SUPFAM" id="SSF50249">
    <property type="entry name" value="Nucleic acid-binding proteins"/>
    <property type="match status" value="1"/>
</dbReference>
<evidence type="ECO:0000256" key="5">
    <source>
        <dbReference type="ARBA" id="ARBA00023242"/>
    </source>
</evidence>
<feature type="compositionally biased region" description="Gly residues" evidence="6">
    <location>
        <begin position="14"/>
        <end position="23"/>
    </location>
</feature>
<sequence>MDYGDYSTTSYGAQGGAGGGGFMPGSQSDSPGGKKAYGKDTLRPVTIKQLLDAQMPNPTTESFLIDDAEATQITVVGQIRNVSSQTTNITYKLDDGTGIMEAKVWVDQDSVPQDPNESGLKEEAYARVYGKLKEFNNKRHIISTTVRPITDPNEINYHLLESTVVHLHFTRGPPGQQDKATGSGGGGGGMQMNGHGQSGAGQDPQLPQCSSAARKVYDLIKHAKQGAEGLHVQMIASEANLELGQVMRAGEELQGHGLIYTTVDDDTWAILEA</sequence>
<dbReference type="Pfam" id="PF01336">
    <property type="entry name" value="tRNA_anti-codon"/>
    <property type="match status" value="1"/>
</dbReference>
<reference evidence="9" key="1">
    <citation type="journal article" date="2020" name="Stud. Mycol.">
        <title>101 Dothideomycetes genomes: a test case for predicting lifestyles and emergence of pathogens.</title>
        <authorList>
            <person name="Haridas S."/>
            <person name="Albert R."/>
            <person name="Binder M."/>
            <person name="Bloem J."/>
            <person name="Labutti K."/>
            <person name="Salamov A."/>
            <person name="Andreopoulos B."/>
            <person name="Baker S."/>
            <person name="Barry K."/>
            <person name="Bills G."/>
            <person name="Bluhm B."/>
            <person name="Cannon C."/>
            <person name="Castanera R."/>
            <person name="Culley D."/>
            <person name="Daum C."/>
            <person name="Ezra D."/>
            <person name="Gonzalez J."/>
            <person name="Henrissat B."/>
            <person name="Kuo A."/>
            <person name="Liang C."/>
            <person name="Lipzen A."/>
            <person name="Lutzoni F."/>
            <person name="Magnuson J."/>
            <person name="Mondo S."/>
            <person name="Nolan M."/>
            <person name="Ohm R."/>
            <person name="Pangilinan J."/>
            <person name="Park H.-J."/>
            <person name="Ramirez L."/>
            <person name="Alfaro M."/>
            <person name="Sun H."/>
            <person name="Tritt A."/>
            <person name="Yoshinaga Y."/>
            <person name="Zwiers L.-H."/>
            <person name="Turgeon B."/>
            <person name="Goodwin S."/>
            <person name="Spatafora J."/>
            <person name="Crous P."/>
            <person name="Grigoriev I."/>
        </authorList>
    </citation>
    <scope>NUCLEOTIDE SEQUENCE</scope>
    <source>
        <strain evidence="9">CBS 116435</strain>
    </source>
</reference>
<gene>
    <name evidence="9" type="ORF">K431DRAFT_252080</name>
</gene>
<dbReference type="Gene3D" id="2.40.50.140">
    <property type="entry name" value="Nucleic acid-binding proteins"/>
    <property type="match status" value="1"/>
</dbReference>
<dbReference type="GO" id="GO:0000781">
    <property type="term" value="C:chromosome, telomeric region"/>
    <property type="evidence" value="ECO:0007669"/>
    <property type="project" value="TreeGrafter"/>
</dbReference>
<dbReference type="InterPro" id="IPR014646">
    <property type="entry name" value="Rfa2/RPA32"/>
</dbReference>
<dbReference type="CDD" id="cd04478">
    <property type="entry name" value="RPA2_DBD_D"/>
    <property type="match status" value="1"/>
</dbReference>
<keyword evidence="4" id="KW-0238">DNA-binding</keyword>
<feature type="region of interest" description="Disordered" evidence="6">
    <location>
        <begin position="170"/>
        <end position="207"/>
    </location>
</feature>
<proteinExistence type="inferred from homology"/>
<dbReference type="PIRSF" id="PIRSF036949">
    <property type="entry name" value="RPA32"/>
    <property type="match status" value="1"/>
</dbReference>
<keyword evidence="3" id="KW-0235">DNA replication</keyword>
<dbReference type="GO" id="GO:0006260">
    <property type="term" value="P:DNA replication"/>
    <property type="evidence" value="ECO:0007669"/>
    <property type="project" value="UniProtKB-KW"/>
</dbReference>
<dbReference type="GO" id="GO:0005662">
    <property type="term" value="C:DNA replication factor A complex"/>
    <property type="evidence" value="ECO:0007669"/>
    <property type="project" value="TreeGrafter"/>
</dbReference>
<dbReference type="PANTHER" id="PTHR13989">
    <property type="entry name" value="REPLICATION PROTEIN A-RELATED"/>
    <property type="match status" value="1"/>
</dbReference>
<dbReference type="GO" id="GO:0000724">
    <property type="term" value="P:double-strand break repair via homologous recombination"/>
    <property type="evidence" value="ECO:0007669"/>
    <property type="project" value="TreeGrafter"/>
</dbReference>
<dbReference type="PANTHER" id="PTHR13989:SF16">
    <property type="entry name" value="REPLICATION PROTEIN A2"/>
    <property type="match status" value="1"/>
</dbReference>
<dbReference type="OrthoDB" id="25571at2759"/>
<comment type="similarity">
    <text evidence="2">Belongs to the replication factor A protein 2 family.</text>
</comment>
<comment type="subcellular location">
    <subcellularLocation>
        <location evidence="1">Nucleus</location>
    </subcellularLocation>
</comment>
<protein>
    <submittedName>
        <fullName evidence="9">Replication protein A, subunit RPA32</fullName>
    </submittedName>
</protein>
<keyword evidence="10" id="KW-1185">Reference proteome</keyword>
<evidence type="ECO:0000313" key="9">
    <source>
        <dbReference type="EMBL" id="KAF2719088.1"/>
    </source>
</evidence>
<organism evidence="9 10">
    <name type="scientific">Polychaeton citri CBS 116435</name>
    <dbReference type="NCBI Taxonomy" id="1314669"/>
    <lineage>
        <taxon>Eukaryota</taxon>
        <taxon>Fungi</taxon>
        <taxon>Dikarya</taxon>
        <taxon>Ascomycota</taxon>
        <taxon>Pezizomycotina</taxon>
        <taxon>Dothideomycetes</taxon>
        <taxon>Dothideomycetidae</taxon>
        <taxon>Capnodiales</taxon>
        <taxon>Capnodiaceae</taxon>
        <taxon>Polychaeton</taxon>
    </lineage>
</organism>
<dbReference type="InterPro" id="IPR036388">
    <property type="entry name" value="WH-like_DNA-bd_sf"/>
</dbReference>
<dbReference type="InterPro" id="IPR014892">
    <property type="entry name" value="RPA_C"/>
</dbReference>
<dbReference type="GO" id="GO:0006289">
    <property type="term" value="P:nucleotide-excision repair"/>
    <property type="evidence" value="ECO:0007669"/>
    <property type="project" value="TreeGrafter"/>
</dbReference>
<dbReference type="GO" id="GO:0003697">
    <property type="term" value="F:single-stranded DNA binding"/>
    <property type="evidence" value="ECO:0007669"/>
    <property type="project" value="TreeGrafter"/>
</dbReference>
<dbReference type="SUPFAM" id="SSF46785">
    <property type="entry name" value="Winged helix' DNA-binding domain"/>
    <property type="match status" value="1"/>
</dbReference>
<evidence type="ECO:0000256" key="1">
    <source>
        <dbReference type="ARBA" id="ARBA00004123"/>
    </source>
</evidence>
<feature type="domain" description="OB" evidence="7">
    <location>
        <begin position="73"/>
        <end position="148"/>
    </location>
</feature>
<dbReference type="InterPro" id="IPR040260">
    <property type="entry name" value="RFA2-like"/>
</dbReference>
<feature type="compositionally biased region" description="Gly residues" evidence="6">
    <location>
        <begin position="182"/>
        <end position="199"/>
    </location>
</feature>
<dbReference type="InterPro" id="IPR004365">
    <property type="entry name" value="NA-bd_OB_tRNA"/>
</dbReference>
<dbReference type="EMBL" id="MU003816">
    <property type="protein sequence ID" value="KAF2719088.1"/>
    <property type="molecule type" value="Genomic_DNA"/>
</dbReference>
<evidence type="ECO:0000259" key="8">
    <source>
        <dbReference type="Pfam" id="PF08784"/>
    </source>
</evidence>
<name>A0A9P4Q1Y2_9PEZI</name>